<comment type="caution">
    <text evidence="2">The sequence shown here is derived from an EMBL/GenBank/DDBJ whole genome shotgun (WGS) entry which is preliminary data.</text>
</comment>
<dbReference type="InterPro" id="IPR035570">
    <property type="entry name" value="UPF0234_N"/>
</dbReference>
<dbReference type="PANTHER" id="PTHR30476:SF0">
    <property type="entry name" value="UPF0234 PROTEIN YAJQ"/>
    <property type="match status" value="1"/>
</dbReference>
<gene>
    <name evidence="2" type="ORF">E6K75_08415</name>
</gene>
<dbReference type="PANTHER" id="PTHR30476">
    <property type="entry name" value="UPF0234 PROTEIN YAJQ"/>
    <property type="match status" value="1"/>
</dbReference>
<dbReference type="SUPFAM" id="SSF89963">
    <property type="entry name" value="YajQ-like"/>
    <property type="match status" value="1"/>
</dbReference>
<dbReference type="InterPro" id="IPR007551">
    <property type="entry name" value="YajQ/Smlt4090-like"/>
</dbReference>
<feature type="non-terminal residue" evidence="2">
    <location>
        <position position="47"/>
    </location>
</feature>
<dbReference type="Gene3D" id="3.30.70.990">
    <property type="entry name" value="YajQ-like, domain 2"/>
    <property type="match status" value="1"/>
</dbReference>
<name>A0A538SZ55_UNCEI</name>
<dbReference type="GO" id="GO:0000166">
    <property type="term" value="F:nucleotide binding"/>
    <property type="evidence" value="ECO:0007669"/>
    <property type="project" value="UniProtKB-KW"/>
</dbReference>
<evidence type="ECO:0000313" key="3">
    <source>
        <dbReference type="Proteomes" id="UP000320913"/>
    </source>
</evidence>
<proteinExistence type="predicted"/>
<accession>A0A538SZ55</accession>
<dbReference type="EMBL" id="VBOV01000204">
    <property type="protein sequence ID" value="TMQ56534.1"/>
    <property type="molecule type" value="Genomic_DNA"/>
</dbReference>
<dbReference type="InterPro" id="IPR036183">
    <property type="entry name" value="YajQ-like_sf"/>
</dbReference>
<reference evidence="2 3" key="1">
    <citation type="journal article" date="2019" name="Nat. Microbiol.">
        <title>Mediterranean grassland soil C-N compound turnover is dependent on rainfall and depth, and is mediated by genomically divergent microorganisms.</title>
        <authorList>
            <person name="Diamond S."/>
            <person name="Andeer P.F."/>
            <person name="Li Z."/>
            <person name="Crits-Christoph A."/>
            <person name="Burstein D."/>
            <person name="Anantharaman K."/>
            <person name="Lane K.R."/>
            <person name="Thomas B.C."/>
            <person name="Pan C."/>
            <person name="Northen T.R."/>
            <person name="Banfield J.F."/>
        </authorList>
    </citation>
    <scope>NUCLEOTIDE SEQUENCE [LARGE SCALE GENOMIC DNA]</scope>
    <source>
        <strain evidence="2">WS_5</strain>
    </source>
</reference>
<protein>
    <submittedName>
        <fullName evidence="2">DUF520 family protein</fullName>
    </submittedName>
</protein>
<dbReference type="AlphaFoldDB" id="A0A538SZ55"/>
<dbReference type="GO" id="GO:0005829">
    <property type="term" value="C:cytosol"/>
    <property type="evidence" value="ECO:0007669"/>
    <property type="project" value="TreeGrafter"/>
</dbReference>
<keyword evidence="1" id="KW-0547">Nucleotide-binding</keyword>
<sequence>MAGSNSFDVVSEVNMMEASNAVQQAMKEIRQRFDFKGSVSDINLEGD</sequence>
<dbReference type="Pfam" id="PF04461">
    <property type="entry name" value="YajQ"/>
    <property type="match status" value="1"/>
</dbReference>
<evidence type="ECO:0000256" key="1">
    <source>
        <dbReference type="ARBA" id="ARBA00022741"/>
    </source>
</evidence>
<dbReference type="Proteomes" id="UP000320913">
    <property type="component" value="Unassembled WGS sequence"/>
</dbReference>
<evidence type="ECO:0000313" key="2">
    <source>
        <dbReference type="EMBL" id="TMQ56534.1"/>
    </source>
</evidence>
<organism evidence="2 3">
    <name type="scientific">Eiseniibacteriota bacterium</name>
    <dbReference type="NCBI Taxonomy" id="2212470"/>
    <lineage>
        <taxon>Bacteria</taxon>
        <taxon>Candidatus Eiseniibacteriota</taxon>
    </lineage>
</organism>